<feature type="compositionally biased region" description="Basic and acidic residues" evidence="1">
    <location>
        <begin position="348"/>
        <end position="357"/>
    </location>
</feature>
<evidence type="ECO:0000313" key="4">
    <source>
        <dbReference type="Proteomes" id="UP000006671"/>
    </source>
</evidence>
<dbReference type="PANTHER" id="PTHR13650:SF0">
    <property type="entry name" value="SPATACSIN"/>
    <property type="match status" value="1"/>
</dbReference>
<feature type="compositionally biased region" description="Acidic residues" evidence="1">
    <location>
        <begin position="358"/>
        <end position="385"/>
    </location>
</feature>
<dbReference type="InParanoid" id="D2V1X2"/>
<dbReference type="PANTHER" id="PTHR13650">
    <property type="entry name" value="SPATACSIN"/>
    <property type="match status" value="1"/>
</dbReference>
<name>D2V1X2_NAEGR</name>
<evidence type="ECO:0000313" key="3">
    <source>
        <dbReference type="EMBL" id="EFC49385.1"/>
    </source>
</evidence>
<protein>
    <recommendedName>
        <fullName evidence="2">Spatacsin C-terminal domain-containing protein</fullName>
    </recommendedName>
</protein>
<feature type="domain" description="Spatacsin C-terminal" evidence="2">
    <location>
        <begin position="2685"/>
        <end position="3016"/>
    </location>
</feature>
<dbReference type="RefSeq" id="XP_002682129.1">
    <property type="nucleotide sequence ID" value="XM_002682083.1"/>
</dbReference>
<dbReference type="KEGG" id="ngr:NAEGRDRAFT_78187"/>
<feature type="region of interest" description="Disordered" evidence="1">
    <location>
        <begin position="1505"/>
        <end position="1524"/>
    </location>
</feature>
<evidence type="ECO:0000259" key="2">
    <source>
        <dbReference type="Pfam" id="PF14649"/>
    </source>
</evidence>
<reference evidence="3 4" key="1">
    <citation type="journal article" date="2010" name="Cell">
        <title>The genome of Naegleria gruberi illuminates early eukaryotic versatility.</title>
        <authorList>
            <person name="Fritz-Laylin L.K."/>
            <person name="Prochnik S.E."/>
            <person name="Ginger M.L."/>
            <person name="Dacks J.B."/>
            <person name="Carpenter M.L."/>
            <person name="Field M.C."/>
            <person name="Kuo A."/>
            <person name="Paredez A."/>
            <person name="Chapman J."/>
            <person name="Pham J."/>
            <person name="Shu S."/>
            <person name="Neupane R."/>
            <person name="Cipriano M."/>
            <person name="Mancuso J."/>
            <person name="Tu H."/>
            <person name="Salamov A."/>
            <person name="Lindquist E."/>
            <person name="Shapiro H."/>
            <person name="Lucas S."/>
            <person name="Grigoriev I.V."/>
            <person name="Cande W.Z."/>
            <person name="Fulton C."/>
            <person name="Rokhsar D.S."/>
            <person name="Dawson S.C."/>
        </authorList>
    </citation>
    <scope>NUCLEOTIDE SEQUENCE [LARGE SCALE GENOMIC DNA]</scope>
    <source>
        <strain evidence="3 4">NEG-M</strain>
    </source>
</reference>
<dbReference type="InterPro" id="IPR028103">
    <property type="entry name" value="Spatacsin"/>
</dbReference>
<dbReference type="OMA" id="KIHQHED"/>
<dbReference type="OrthoDB" id="2018754at2759"/>
<gene>
    <name evidence="3" type="ORF">NAEGRDRAFT_78187</name>
</gene>
<dbReference type="GO" id="GO:0005737">
    <property type="term" value="C:cytoplasm"/>
    <property type="evidence" value="ECO:0007669"/>
    <property type="project" value="TreeGrafter"/>
</dbReference>
<dbReference type="GeneID" id="8852602"/>
<dbReference type="Proteomes" id="UP000006671">
    <property type="component" value="Unassembled WGS sequence"/>
</dbReference>
<dbReference type="InterPro" id="IPR028107">
    <property type="entry name" value="Spatacsin_C_dom"/>
</dbReference>
<dbReference type="Pfam" id="PF14649">
    <property type="entry name" value="Spatacsin_C"/>
    <property type="match status" value="1"/>
</dbReference>
<proteinExistence type="predicted"/>
<organism evidence="4">
    <name type="scientific">Naegleria gruberi</name>
    <name type="common">Amoeba</name>
    <dbReference type="NCBI Taxonomy" id="5762"/>
    <lineage>
        <taxon>Eukaryota</taxon>
        <taxon>Discoba</taxon>
        <taxon>Heterolobosea</taxon>
        <taxon>Tetramitia</taxon>
        <taxon>Eutetramitia</taxon>
        <taxon>Vahlkampfiidae</taxon>
        <taxon>Naegleria</taxon>
    </lineage>
</organism>
<dbReference type="EMBL" id="GG738848">
    <property type="protein sequence ID" value="EFC49385.1"/>
    <property type="molecule type" value="Genomic_DNA"/>
</dbReference>
<accession>D2V1X2</accession>
<dbReference type="eggNOG" id="KOG1884">
    <property type="taxonomic scope" value="Eukaryota"/>
</dbReference>
<feature type="compositionally biased region" description="Polar residues" evidence="1">
    <location>
        <begin position="1512"/>
        <end position="1524"/>
    </location>
</feature>
<keyword evidence="4" id="KW-1185">Reference proteome</keyword>
<sequence length="3100" mass="357500">MPNHLVISELSSPMTPTNFDQDDDDFKISKEEYHQPFFMMPPSSISLASVLAVKISSGLPIHQCSNNIESYYSPNNEIIYLLDRTNDKLQFFFLEESTQYDNATFEFLREFITINNCGNIKSINWMRSHTTGGIQSKFSCYCLVARDDTLEIIFFSKSDQDETFSPSERNEKILINFLTDDSETIFKFKNERVTWIVKKFTISFSKITNSIKNANFGEEVSMKAILPILEDRHFLILFDNNHVCEVSLQNFLLQICSNFTIQAPKDHTYRELLAYQQFLFCSLSSSPSEMLNKVDIWDISKKKKVGFVNCDIVNLCNFKLSNNGLLLTATCDNDVYIIDLDLKTENVKEEEHVQRTEEDFDEEDDTEGDEEEEEDIEGDEEDEELSFNELLNQSEKKTDTIEPIESLLPFCYTSENFYQSHWFDNTEPQKRSTSVLIDSGDDFGTEKDTKSNYPFVVANKQRKETIMRDSLLIKRGSIGSLDSNLESFSRKDSLISRTSSHNFMLSPRKDENISHIDEGITVIHAVEKNSKIHDYIITNNKCYIIFDLLEADIRLLQVYDMLSGKTTAICLEKGNFISQIYCSDVHCFYITEDAHKHGVFFINVNTNKSILLNNLIKYERQRLAERLCDLNGWDRKSLAVHAIELGLRNRELAVVQDTLQHLDPEQELNVCYIIAKFIQDTKFSKDSEFKIHTITTAISYILSLIEKRILELGSKNEYNLGEEEPNTFDSIFIFKDKRVPIKIESTDSVIKKLEIKNAKKLDKFMESQTISEIDEITSASNDIINNPSSNTISIIEDIMSSKQVLSKPEEVLLLSSIISLLRSYLIYNNQEEEEVNEPIAADLLSSFNSQSKRSETLRSEKRIDLDLSFSGGDNFNDLSFFGSEMKTGVSINNEEDMYNYDAEENEISDADEKNEMEMFDKILMRGNEELYHKWKNMENKSIIVDCLTKGLVSLGYSFLKNRTVKHKSAAECDSEDEDNTNNFFEIEDFESFQQLSFIVIYEHLVSGEYNLAIKMLENLGEDVTEHLRELAFNTIDKNIRNHLIKELKRMKKLSEEEQDVIEFLQLLEELYPDTSIQKVLEKVLPYGQYNPFTDEDFDQVEKNIVIGDISDDAQLTPLHHITSSVVVESPVSSDSSDSLVFKRKVSIQSRMRSASISSTNKKILALSKSKSSYFVSKLSWLLRWDKHTRERILLEKDYHDNESNKSKLAFCIAHHDFVGLVRWSKSAIKYYGNLKKKNESVKCYQTEDGDILYVPEGYSSKMQQVVESCQEVINIVREQLQFCSPMMKELLLNSLAFRGIFIREDTKDFISLLQRFCATYQLFSNDIPSNLIETLSIECDPTNMFDSDKDIVSNPINTTYLHPVGEMSKFHKDFISFCIEKNIPSICFRYIDKFNIWDALDKSFTEDKRPSWLNMFLLSNKKDMFNLSFINAQSKLRNNDNQKINLNSILNENPIMALSTQMYSPKTLHESLEEPITSEHYLNSSYLSKALQPYPTFHSALFNEKSTKHSENPTLSKESQSENETINLCNNEIARGNIVSCQKDISLFDMLKHTHIDMSIDEILMMDEGNEINQGEFNLLTPTQFKINNRDDLFNFSTYESSIKEVLDISYYLMNQRPLEAYKELLSEVNSTKDNELKDLIDDAYSPYLYGGKNEQLPLSNYMDKESQLNLCDRVREIALNNFSNQAITSSCKMFIDLCNFEEYSDKYAKVILVETKVARRIFDFHPSFVAQVDQPQHVDSPSKKLVEEFLQISVSKSTSSVYEHYLSHPQFKILKMLEEATESMLIVDISVKEFLEKEYNSKNSTDPSQVQILDGMRNSGHKIYVSPWKLLSVFSELHGLPPFVNQLKSTAKKGQWISFLYHAQDINAPIETVMSIVEEFMPDVIKQFLIIVLRDMKSKRDHIQTKLSIENNNNDILTDLNQENDIIFKAFLEIMRAEEFNLKNDEVVEYLLNRSLALSEPLLAIVATCYLPKDYTMSELFTCMKCYLQSLKQKLTNTEMKKNETISIKKQNMRKLTESIDRYIQDFCSNNFLKDEKQSGVHYITQSFELFDVNNPIISFLQFYESYVHENIGKATDEMKTFVKVVKDLNSGVAPNFNFGDLTWVVSTSTALAQQLSRSLNTQYKRTNYLQLLHQTQFSLIVDVTNEFENMYSVNSLFERVFKSGEVQEIDHLNVFTGNPNHFIESLIENNCFKEARQVIVMYRKKITYSNDKVTYSQALYKIQKVRSLYVTNTTDIITAYSKVNDLFIKHRYPQESGAKFFLEQAILYQSEYSSTSVLHLLNLALSWYEGTYNITKKRGSIEMTKTNPTPCRNQKDIDYLVQSIVLLSNSADNFFTSGASIVLAPLEARFIENTQNSSKRSNQPNIPTNINNMDELLDKVIDNLLLKEQYKEAKKLANYYSYNSNILQIIEVALTLAKGYELQIKTMYQDSDQRNNSFAAKTLPSNIYSALKDMVLNIDEFDDIQQILDKMSLLSFGYKMKGSKHFLKVIALNHKIGRILQLSYDSVITKDDFEVLKLLLMMFGKEKLKVCSSFIQLRNLDSDRASKVCANYLYSTYVEYYRNEDVSIFKNQEEGGGEILIEDYFQSSSANNNNSGANDSTSSTEDFDDRLSTSSGSSFSSFDFSSSYTASVQTSTFFKQFNQQLKSKPIKTLKESQKQFDLVKCTMDEFAEFANIAKDPSSIARQLIKLIDSDDETNDDSPHKKKSRGILNLKCKVEIIIRAYHCYHMSSSFEGIESILKRIKGPIIQEILDDHDFSLIVRLLVSIPDFSELTFLFDILIENEQFELILKKNKNTDHDNNNQLKMALSSYVQTKFPEQNEKLAMVYLRFNMLKEYGTYLYNRGCKGIKVIHKRLTDKDDSSTSVSSNQSITHLDEHVPLEHVMKIVCENFESAASSLAKEDCCQTAVKSTNLAALVKLQLKFYNELPNKKKLQNLPIIVELGLKEARTFIQNHADFEESLIIANAYDINTMSDWIEPIYNNCVKKGDLEYFNSLRQYLPTSTNLFREVAKRVKLEKPLNPKNLQNFHKFLSILCNDYKVVMDICEDLLQLFSSNSSLVSVANLFAELNKKAISILDYVPIVAVSNADNISSNDDELK</sequence>
<feature type="region of interest" description="Disordered" evidence="1">
    <location>
        <begin position="348"/>
        <end position="385"/>
    </location>
</feature>
<dbReference type="STRING" id="5762.D2V1X2"/>
<dbReference type="VEuPathDB" id="AmoebaDB:NAEGRDRAFT_78187"/>
<evidence type="ECO:0000256" key="1">
    <source>
        <dbReference type="SAM" id="MobiDB-lite"/>
    </source>
</evidence>